<reference evidence="2 3" key="1">
    <citation type="journal article" date="2022" name="Nat. Ecol. Evol.">
        <title>A masculinizing supergene underlies an exaggerated male reproductive morph in a spider.</title>
        <authorList>
            <person name="Hendrickx F."/>
            <person name="De Corte Z."/>
            <person name="Sonet G."/>
            <person name="Van Belleghem S.M."/>
            <person name="Kostlbacher S."/>
            <person name="Vangestel C."/>
        </authorList>
    </citation>
    <scope>NUCLEOTIDE SEQUENCE [LARGE SCALE GENOMIC DNA]</scope>
    <source>
        <strain evidence="2">W744_W776</strain>
    </source>
</reference>
<feature type="compositionally biased region" description="Basic and acidic residues" evidence="1">
    <location>
        <begin position="35"/>
        <end position="49"/>
    </location>
</feature>
<organism evidence="2 3">
    <name type="scientific">Oedothorax gibbosus</name>
    <dbReference type="NCBI Taxonomy" id="931172"/>
    <lineage>
        <taxon>Eukaryota</taxon>
        <taxon>Metazoa</taxon>
        <taxon>Ecdysozoa</taxon>
        <taxon>Arthropoda</taxon>
        <taxon>Chelicerata</taxon>
        <taxon>Arachnida</taxon>
        <taxon>Araneae</taxon>
        <taxon>Araneomorphae</taxon>
        <taxon>Entelegynae</taxon>
        <taxon>Araneoidea</taxon>
        <taxon>Linyphiidae</taxon>
        <taxon>Erigoninae</taxon>
        <taxon>Oedothorax</taxon>
    </lineage>
</organism>
<dbReference type="AlphaFoldDB" id="A0AAV6VWM8"/>
<dbReference type="EMBL" id="JAFNEN010000014">
    <property type="protein sequence ID" value="KAG8200623.1"/>
    <property type="molecule type" value="Genomic_DNA"/>
</dbReference>
<gene>
    <name evidence="2" type="ORF">JTE90_022245</name>
</gene>
<protein>
    <submittedName>
        <fullName evidence="2">Uncharacterized protein</fullName>
    </submittedName>
</protein>
<feature type="compositionally biased region" description="Polar residues" evidence="1">
    <location>
        <begin position="72"/>
        <end position="83"/>
    </location>
</feature>
<evidence type="ECO:0000256" key="1">
    <source>
        <dbReference type="SAM" id="MobiDB-lite"/>
    </source>
</evidence>
<dbReference type="Proteomes" id="UP000827092">
    <property type="component" value="Unassembled WGS sequence"/>
</dbReference>
<feature type="compositionally biased region" description="Polar residues" evidence="1">
    <location>
        <begin position="14"/>
        <end position="34"/>
    </location>
</feature>
<comment type="caution">
    <text evidence="2">The sequence shown here is derived from an EMBL/GenBank/DDBJ whole genome shotgun (WGS) entry which is preliminary data.</text>
</comment>
<proteinExistence type="predicted"/>
<keyword evidence="3" id="KW-1185">Reference proteome</keyword>
<name>A0AAV6VWM8_9ARAC</name>
<evidence type="ECO:0000313" key="3">
    <source>
        <dbReference type="Proteomes" id="UP000827092"/>
    </source>
</evidence>
<feature type="region of interest" description="Disordered" evidence="1">
    <location>
        <begin position="1"/>
        <end position="49"/>
    </location>
</feature>
<accession>A0AAV6VWM8</accession>
<evidence type="ECO:0000313" key="2">
    <source>
        <dbReference type="EMBL" id="KAG8200623.1"/>
    </source>
</evidence>
<feature type="region of interest" description="Disordered" evidence="1">
    <location>
        <begin position="71"/>
        <end position="101"/>
    </location>
</feature>
<feature type="compositionally biased region" description="Basic and acidic residues" evidence="1">
    <location>
        <begin position="1"/>
        <end position="11"/>
    </location>
</feature>
<sequence>MGIASKGERKSTTKKAQITAPSSFSFNVISGENDGQQKPDPDSPFDQKPRWAFSMAYGPIFTLRAASIRDTAANNGSGPTSVTGPAPMGQSPIHQLLSDLR</sequence>